<dbReference type="EMBL" id="GBXM01101973">
    <property type="protein sequence ID" value="JAH06604.1"/>
    <property type="molecule type" value="Transcribed_RNA"/>
</dbReference>
<protein>
    <submittedName>
        <fullName evidence="1">Uncharacterized protein</fullName>
    </submittedName>
</protein>
<accession>A0A0E9PQ12</accession>
<evidence type="ECO:0000313" key="1">
    <source>
        <dbReference type="EMBL" id="JAH06604.1"/>
    </source>
</evidence>
<reference evidence="1" key="2">
    <citation type="journal article" date="2015" name="Fish Shellfish Immunol.">
        <title>Early steps in the European eel (Anguilla anguilla)-Vibrio vulnificus interaction in the gills: Role of the RtxA13 toxin.</title>
        <authorList>
            <person name="Callol A."/>
            <person name="Pajuelo D."/>
            <person name="Ebbesson L."/>
            <person name="Teles M."/>
            <person name="MacKenzie S."/>
            <person name="Amaro C."/>
        </authorList>
    </citation>
    <scope>NUCLEOTIDE SEQUENCE</scope>
</reference>
<name>A0A0E9PQ12_ANGAN</name>
<dbReference type="AlphaFoldDB" id="A0A0E9PQ12"/>
<proteinExistence type="predicted"/>
<sequence>MAHFNCFSVGPKLAYPCPLFRYFIDLSGTISE</sequence>
<organism evidence="1">
    <name type="scientific">Anguilla anguilla</name>
    <name type="common">European freshwater eel</name>
    <name type="synonym">Muraena anguilla</name>
    <dbReference type="NCBI Taxonomy" id="7936"/>
    <lineage>
        <taxon>Eukaryota</taxon>
        <taxon>Metazoa</taxon>
        <taxon>Chordata</taxon>
        <taxon>Craniata</taxon>
        <taxon>Vertebrata</taxon>
        <taxon>Euteleostomi</taxon>
        <taxon>Actinopterygii</taxon>
        <taxon>Neopterygii</taxon>
        <taxon>Teleostei</taxon>
        <taxon>Anguilliformes</taxon>
        <taxon>Anguillidae</taxon>
        <taxon>Anguilla</taxon>
    </lineage>
</organism>
<reference evidence="1" key="1">
    <citation type="submission" date="2014-11" db="EMBL/GenBank/DDBJ databases">
        <authorList>
            <person name="Amaro Gonzalez C."/>
        </authorList>
    </citation>
    <scope>NUCLEOTIDE SEQUENCE</scope>
</reference>